<dbReference type="EMBL" id="LVJS01000036">
    <property type="protein sequence ID" value="KZC24021.1"/>
    <property type="molecule type" value="Genomic_DNA"/>
</dbReference>
<dbReference type="GO" id="GO:0005524">
    <property type="term" value="F:ATP binding"/>
    <property type="evidence" value="ECO:0007669"/>
    <property type="project" value="UniProtKB-KW"/>
</dbReference>
<keyword evidence="6" id="KW-1185">Reference proteome</keyword>
<comment type="similarity">
    <text evidence="1">Belongs to the AAA ATPase family.</text>
</comment>
<feature type="domain" description="AAA+ ATPase" evidence="4">
    <location>
        <begin position="123"/>
        <end position="255"/>
    </location>
</feature>
<evidence type="ECO:0000313" key="6">
    <source>
        <dbReference type="Proteomes" id="UP000076131"/>
    </source>
</evidence>
<sequence>MVQLSRYAVRGDTERARVQIVRLIRSLRQSGDSLADELRQAAFEADEPAPAALPTRTIRRAAPTGLTAPPPIDDETRVDILRVEDPPQIDGPMVCQPELTRSLDRIVAERRASGRLAKAGLAPAKSLLFLGPPGVGKTMAARQIALQIQVPLLVVDLAALISSLLGRTGNNLKQAFAFAQRRPCVLLLDEIDAIGKRRNDDSDIGELKRLVTVLLQELDLWSGKNLLIAATNHPELLDPALYRRFDETLRFPLPGPEQLQILGQQLMGRQDVLPPEWLELLVRIDRRRSHSDFVRDLNRLRRAYVLGGREEAAQVAASLLSTDAHIAIEDRKRIAVFLHRYANLPQREASTLAGVARETLRTALKAEDTDGR</sequence>
<protein>
    <recommendedName>
        <fullName evidence="4">AAA+ ATPase domain-containing protein</fullName>
    </recommendedName>
</protein>
<dbReference type="PANTHER" id="PTHR23073">
    <property type="entry name" value="26S PROTEASOME REGULATORY SUBUNIT"/>
    <property type="match status" value="1"/>
</dbReference>
<evidence type="ECO:0000256" key="3">
    <source>
        <dbReference type="ARBA" id="ARBA00022840"/>
    </source>
</evidence>
<evidence type="ECO:0000313" key="5">
    <source>
        <dbReference type="EMBL" id="KZC24021.1"/>
    </source>
</evidence>
<dbReference type="SMART" id="SM00382">
    <property type="entry name" value="AAA"/>
    <property type="match status" value="1"/>
</dbReference>
<name>A0A154QJ28_9GAMM</name>
<organism evidence="5 6">
    <name type="scientific">Rhodanobacter thiooxydans</name>
    <dbReference type="NCBI Taxonomy" id="416169"/>
    <lineage>
        <taxon>Bacteria</taxon>
        <taxon>Pseudomonadati</taxon>
        <taxon>Pseudomonadota</taxon>
        <taxon>Gammaproteobacteria</taxon>
        <taxon>Lysobacterales</taxon>
        <taxon>Rhodanobacteraceae</taxon>
        <taxon>Rhodanobacter</taxon>
    </lineage>
</organism>
<dbReference type="InterPro" id="IPR003959">
    <property type="entry name" value="ATPase_AAA_core"/>
</dbReference>
<evidence type="ECO:0000256" key="2">
    <source>
        <dbReference type="ARBA" id="ARBA00022741"/>
    </source>
</evidence>
<gene>
    <name evidence="5" type="ORF">RHOFW104T7_10945</name>
</gene>
<dbReference type="CDD" id="cd19481">
    <property type="entry name" value="RecA-like_protease"/>
    <property type="match status" value="1"/>
</dbReference>
<comment type="caution">
    <text evidence="5">The sequence shown here is derived from an EMBL/GenBank/DDBJ whole genome shotgun (WGS) entry which is preliminary data.</text>
</comment>
<dbReference type="InterPro" id="IPR050221">
    <property type="entry name" value="26S_Proteasome_ATPase"/>
</dbReference>
<dbReference type="InterPro" id="IPR027417">
    <property type="entry name" value="P-loop_NTPase"/>
</dbReference>
<dbReference type="Gene3D" id="3.40.50.300">
    <property type="entry name" value="P-loop containing nucleotide triphosphate hydrolases"/>
    <property type="match status" value="1"/>
</dbReference>
<evidence type="ECO:0000256" key="1">
    <source>
        <dbReference type="ARBA" id="ARBA00006914"/>
    </source>
</evidence>
<accession>A0A154QJ28</accession>
<dbReference type="Proteomes" id="UP000076131">
    <property type="component" value="Unassembled WGS sequence"/>
</dbReference>
<dbReference type="InterPro" id="IPR003593">
    <property type="entry name" value="AAA+_ATPase"/>
</dbReference>
<keyword evidence="3" id="KW-0067">ATP-binding</keyword>
<keyword evidence="2" id="KW-0547">Nucleotide-binding</keyword>
<dbReference type="SUPFAM" id="SSF52540">
    <property type="entry name" value="P-loop containing nucleoside triphosphate hydrolases"/>
    <property type="match status" value="1"/>
</dbReference>
<evidence type="ECO:0000259" key="4">
    <source>
        <dbReference type="SMART" id="SM00382"/>
    </source>
</evidence>
<reference evidence="5 6" key="1">
    <citation type="journal article" date="2016" name="MBio">
        <title>Lateral Gene Transfer in a Heavy Metal-Contaminated-Groundwater Microbial Community.</title>
        <authorList>
            <person name="Hemme C.L."/>
            <person name="Green S.J."/>
            <person name="Rishishwar L."/>
            <person name="Prakash O."/>
            <person name="Pettenato A."/>
            <person name="Chakraborty R."/>
            <person name="Deutschbauer A.M."/>
            <person name="Van Nostrand J.D."/>
            <person name="Wu L."/>
            <person name="He Z."/>
            <person name="Jordan I.K."/>
            <person name="Hazen T.C."/>
            <person name="Arkin A.P."/>
            <person name="Kostka J.E."/>
            <person name="Zhou J."/>
        </authorList>
    </citation>
    <scope>NUCLEOTIDE SEQUENCE [LARGE SCALE GENOMIC DNA]</scope>
    <source>
        <strain evidence="5 6">FW104-T7</strain>
    </source>
</reference>
<dbReference type="STRING" id="416169.RHOFW104T7_10945"/>
<dbReference type="GO" id="GO:0016887">
    <property type="term" value="F:ATP hydrolysis activity"/>
    <property type="evidence" value="ECO:0007669"/>
    <property type="project" value="InterPro"/>
</dbReference>
<proteinExistence type="inferred from homology"/>
<dbReference type="AlphaFoldDB" id="A0A154QJ28"/>
<dbReference type="Pfam" id="PF00004">
    <property type="entry name" value="AAA"/>
    <property type="match status" value="1"/>
</dbReference>